<dbReference type="AlphaFoldDB" id="A0A4R3ME56"/>
<dbReference type="OrthoDB" id="6869495at2"/>
<evidence type="ECO:0000313" key="5">
    <source>
        <dbReference type="EMBL" id="TCT10427.1"/>
    </source>
</evidence>
<comment type="function">
    <text evidence="1">May be involved in the biogenesis of curli organelles.</text>
</comment>
<keyword evidence="6" id="KW-1185">Reference proteome</keyword>
<dbReference type="EMBL" id="SMAJ01000002">
    <property type="protein sequence ID" value="TCT10427.1"/>
    <property type="molecule type" value="Genomic_DNA"/>
</dbReference>
<dbReference type="Proteomes" id="UP000295525">
    <property type="component" value="Unassembled WGS sequence"/>
</dbReference>
<organism evidence="5 6">
    <name type="scientific">Paralcaligenes ureilyticus</name>
    <dbReference type="NCBI Taxonomy" id="627131"/>
    <lineage>
        <taxon>Bacteria</taxon>
        <taxon>Pseudomonadati</taxon>
        <taxon>Pseudomonadota</taxon>
        <taxon>Betaproteobacteria</taxon>
        <taxon>Burkholderiales</taxon>
        <taxon>Alcaligenaceae</taxon>
        <taxon>Paralcaligenes</taxon>
    </lineage>
</organism>
<dbReference type="RefSeq" id="WP_132579999.1">
    <property type="nucleotide sequence ID" value="NZ_SMAJ01000002.1"/>
</dbReference>
<evidence type="ECO:0000256" key="3">
    <source>
        <dbReference type="ARBA" id="ARBA00022729"/>
    </source>
</evidence>
<dbReference type="Pfam" id="PF10627">
    <property type="entry name" value="CsgE"/>
    <property type="match status" value="1"/>
</dbReference>
<evidence type="ECO:0000313" key="6">
    <source>
        <dbReference type="Proteomes" id="UP000295525"/>
    </source>
</evidence>
<gene>
    <name evidence="5" type="ORF">EDC26_102387</name>
</gene>
<keyword evidence="3 4" id="KW-0732">Signal</keyword>
<sequence length="149" mass="16583">MQLTIKKLSALIFLIVTPVAYSKSLPPAADSQSLDHGSLSDEPLAGVVINRTVTVLGWDFYQNFAAIWRAKFADSRYTVSVHERPTAQFGSEMWVEYKQKRMFHAFLAPARSATKPVAAAAVDMVYKNIIDSNVQSLLFTDVDLAPEEM</sequence>
<evidence type="ECO:0000256" key="2">
    <source>
        <dbReference type="ARBA" id="ARBA00014024"/>
    </source>
</evidence>
<feature type="chain" id="PRO_5020511703" description="Curli production assembly/transport component CsgE" evidence="4">
    <location>
        <begin position="23"/>
        <end position="149"/>
    </location>
</feature>
<evidence type="ECO:0000256" key="4">
    <source>
        <dbReference type="SAM" id="SignalP"/>
    </source>
</evidence>
<accession>A0A4R3ME56</accession>
<protein>
    <recommendedName>
        <fullName evidence="2">Curli production assembly/transport component CsgE</fullName>
    </recommendedName>
</protein>
<comment type="caution">
    <text evidence="5">The sequence shown here is derived from an EMBL/GenBank/DDBJ whole genome shotgun (WGS) entry which is preliminary data.</text>
</comment>
<reference evidence="5 6" key="1">
    <citation type="submission" date="2019-03" db="EMBL/GenBank/DDBJ databases">
        <title>Genomic Encyclopedia of Type Strains, Phase IV (KMG-IV): sequencing the most valuable type-strain genomes for metagenomic binning, comparative biology and taxonomic classification.</title>
        <authorList>
            <person name="Goeker M."/>
        </authorList>
    </citation>
    <scope>NUCLEOTIDE SEQUENCE [LARGE SCALE GENOMIC DNA]</scope>
    <source>
        <strain evidence="5 6">DSM 24591</strain>
    </source>
</reference>
<evidence type="ECO:0000256" key="1">
    <source>
        <dbReference type="ARBA" id="ARBA00003989"/>
    </source>
</evidence>
<dbReference type="InterPro" id="IPR018900">
    <property type="entry name" value="Curli_CsgE"/>
</dbReference>
<proteinExistence type="predicted"/>
<name>A0A4R3ME56_9BURK</name>
<feature type="signal peptide" evidence="4">
    <location>
        <begin position="1"/>
        <end position="22"/>
    </location>
</feature>